<dbReference type="PANTHER" id="PTHR30087:SF1">
    <property type="entry name" value="HYPOTHETICAL CYTOSOLIC PROTEIN"/>
    <property type="match status" value="1"/>
</dbReference>
<dbReference type="Pfam" id="PF04463">
    <property type="entry name" value="2-thiour_desulf"/>
    <property type="match status" value="1"/>
</dbReference>
<dbReference type="PANTHER" id="PTHR30087">
    <property type="entry name" value="INNER MEMBRANE PROTEIN"/>
    <property type="match status" value="1"/>
</dbReference>
<reference evidence="1" key="1">
    <citation type="submission" date="2016-04" db="EMBL/GenBank/DDBJ databases">
        <authorList>
            <person name="Evans L.H."/>
            <person name="Alamgir A."/>
            <person name="Owens N."/>
            <person name="Weber N.D."/>
            <person name="Virtaneva K."/>
            <person name="Barbian K."/>
            <person name="Babar A."/>
            <person name="Rosenke K."/>
        </authorList>
    </citation>
    <scope>NUCLEOTIDE SEQUENCE</scope>
    <source>
        <strain evidence="1">86</strain>
    </source>
</reference>
<dbReference type="AlphaFoldDB" id="A0A212JT98"/>
<dbReference type="InterPro" id="IPR007553">
    <property type="entry name" value="2-thiour_desulf"/>
</dbReference>
<sequence length="153" mass="16399">MTAPCAFPKTAPEGLILASACLCGEKCRYDGQSTPHPLLMELHRRGLVVPVCPEVLGGLSIPREPCEKRGSRVVDRTGRDVTEAFVRGADMVLAIAREKGITRAVLKERSPSCGVCVVYDGTFSSRRIPGQGVTTALLRENGLAVVSEESFSL</sequence>
<dbReference type="EMBL" id="FLUQ01000002">
    <property type="protein sequence ID" value="SBW02652.1"/>
    <property type="molecule type" value="Genomic_DNA"/>
</dbReference>
<protein>
    <submittedName>
        <fullName evidence="1">Uncharacterized protein</fullName>
    </submittedName>
</protein>
<gene>
    <name evidence="1" type="ORF">KL86DPRO_20009</name>
</gene>
<evidence type="ECO:0000313" key="1">
    <source>
        <dbReference type="EMBL" id="SBW02652.1"/>
    </source>
</evidence>
<organism evidence="1">
    <name type="scientific">uncultured delta proteobacterium</name>
    <dbReference type="NCBI Taxonomy" id="34034"/>
    <lineage>
        <taxon>Bacteria</taxon>
        <taxon>Deltaproteobacteria</taxon>
        <taxon>environmental samples</taxon>
    </lineage>
</organism>
<proteinExistence type="predicted"/>
<accession>A0A212JT98</accession>
<name>A0A212JT98_9DELT</name>